<dbReference type="PANTHER" id="PTHR46438">
    <property type="entry name" value="ALPHA/BETA-HYDROLASES SUPERFAMILY PROTEIN"/>
    <property type="match status" value="1"/>
</dbReference>
<keyword evidence="3" id="KW-1185">Reference proteome</keyword>
<evidence type="ECO:0000313" key="2">
    <source>
        <dbReference type="EMBL" id="SFH25985.1"/>
    </source>
</evidence>
<dbReference type="Gene3D" id="3.40.50.1820">
    <property type="entry name" value="alpha/beta hydrolase"/>
    <property type="match status" value="1"/>
</dbReference>
<accession>A0A1I2YK10</accession>
<proteinExistence type="predicted"/>
<evidence type="ECO:0000259" key="1">
    <source>
        <dbReference type="Pfam" id="PF00561"/>
    </source>
</evidence>
<reference evidence="3" key="1">
    <citation type="submission" date="2016-10" db="EMBL/GenBank/DDBJ databases">
        <authorList>
            <person name="Varghese N."/>
            <person name="Submissions S."/>
        </authorList>
    </citation>
    <scope>NUCLEOTIDE SEQUENCE [LARGE SCALE GENOMIC DNA]</scope>
    <source>
        <strain evidence="3">DSM 17038</strain>
    </source>
</reference>
<dbReference type="InterPro" id="IPR000073">
    <property type="entry name" value="AB_hydrolase_1"/>
</dbReference>
<name>A0A1I2YK10_9FIRM</name>
<feature type="domain" description="AB hydrolase-1" evidence="1">
    <location>
        <begin position="75"/>
        <end position="177"/>
    </location>
</feature>
<dbReference type="PANTHER" id="PTHR46438:SF2">
    <property type="entry name" value="ALPHA_BETA-HYDROLASES SUPERFAMILY PROTEIN"/>
    <property type="match status" value="1"/>
</dbReference>
<dbReference type="EMBL" id="FOOX01000021">
    <property type="protein sequence ID" value="SFH25985.1"/>
    <property type="molecule type" value="Genomic_DNA"/>
</dbReference>
<dbReference type="Pfam" id="PF00561">
    <property type="entry name" value="Abhydrolase_1"/>
    <property type="match status" value="1"/>
</dbReference>
<dbReference type="RefSeq" id="WP_238456604.1">
    <property type="nucleotide sequence ID" value="NZ_FOOX01000021.1"/>
</dbReference>
<dbReference type="InterPro" id="IPR029058">
    <property type="entry name" value="AB_hydrolase_fold"/>
</dbReference>
<evidence type="ECO:0000313" key="3">
    <source>
        <dbReference type="Proteomes" id="UP000199337"/>
    </source>
</evidence>
<dbReference type="STRING" id="341036.SAMN05660649_04478"/>
<dbReference type="Proteomes" id="UP000199337">
    <property type="component" value="Unassembled WGS sequence"/>
</dbReference>
<dbReference type="AlphaFoldDB" id="A0A1I2YK10"/>
<sequence>MEAQVRNGNRKYKKTISRKKKIILGILIILLMGVVCEQAGEYSDKIKYKPVGQLINVNGHNMHIFAEGEGRATVVFASGWAVPSPYVDFYPLYNEISKRTRIAVYDRPGYGWSDVADTPRDIDTITTEIHELLEKSGEKPPYILVGHSIGSLEMLRFAQIYKNEVKGVVLIDGSNPDMYSNRVKPSTFAFVRASIFHKTIFLLNKSGISRLLFNTVYNYSSTVLSTARNNLSLAPDSFVKLDEAMFLRTCLNSNQVDEGNNKEKNALKVLSNGYIKDIPLRIITSEELNNYKESKENQLNLKKWSTDSKQIIVKGAGHAVHWSHPEVINAEILDILNNK</sequence>
<dbReference type="SUPFAM" id="SSF53474">
    <property type="entry name" value="alpha/beta-Hydrolases"/>
    <property type="match status" value="1"/>
</dbReference>
<gene>
    <name evidence="2" type="ORF">SAMN05660649_04478</name>
</gene>
<organism evidence="2 3">
    <name type="scientific">Desulfotruncus arcticus DSM 17038</name>
    <dbReference type="NCBI Taxonomy" id="1121424"/>
    <lineage>
        <taxon>Bacteria</taxon>
        <taxon>Bacillati</taxon>
        <taxon>Bacillota</taxon>
        <taxon>Clostridia</taxon>
        <taxon>Eubacteriales</taxon>
        <taxon>Desulfallaceae</taxon>
        <taxon>Desulfotruncus</taxon>
    </lineage>
</organism>
<protein>
    <submittedName>
        <fullName evidence="2">Pimeloyl-ACP methyl ester carboxylesterase</fullName>
    </submittedName>
</protein>